<dbReference type="SUPFAM" id="SSF54637">
    <property type="entry name" value="Thioesterase/thiol ester dehydrase-isomerase"/>
    <property type="match status" value="1"/>
</dbReference>
<dbReference type="EMBL" id="CAFBPN010000045">
    <property type="protein sequence ID" value="CAB5022230.1"/>
    <property type="molecule type" value="Genomic_DNA"/>
</dbReference>
<name>A0A6J7UCV6_9ZZZZ</name>
<dbReference type="InterPro" id="IPR029069">
    <property type="entry name" value="HotDog_dom_sf"/>
</dbReference>
<dbReference type="AlphaFoldDB" id="A0A6J7UCV6"/>
<gene>
    <name evidence="1" type="ORF">UFOPK4098_00930</name>
    <name evidence="2" type="ORF">UFOPK4347_00624</name>
</gene>
<proteinExistence type="predicted"/>
<accession>A0A6J7UCV6</accession>
<evidence type="ECO:0000313" key="1">
    <source>
        <dbReference type="EMBL" id="CAB5022230.1"/>
    </source>
</evidence>
<protein>
    <submittedName>
        <fullName evidence="2">Unannotated protein</fullName>
    </submittedName>
</protein>
<evidence type="ECO:0000313" key="2">
    <source>
        <dbReference type="EMBL" id="CAB5063665.1"/>
    </source>
</evidence>
<dbReference type="EMBL" id="CAFBQU010000011">
    <property type="protein sequence ID" value="CAB5063665.1"/>
    <property type="molecule type" value="Genomic_DNA"/>
</dbReference>
<sequence length="290" mass="31705">MNDSATPSGALANPKGFKFPGGKYTIAHWENFLLTDCTTSAQLPDKLVHPVALFHVPILGSGVNIAKLFEVCGAEGPGSVGLDGYDWEYFSNLRIDIEYDVQGSIIHWENHVDENGVGYDAMKFQIELRDGNTLAARITNSWRFRRGGYKQALQAKTADEATAKPLATFPEFHVDGVSAQRMKTMAAILRDPYRVHWDREATTEMGLKGRVINQGPLNLSYIVNSIHSFASPGSVRRLTVAFHRPVFDDDVLVAGGEVLSTTDGVSTCNVWLKRGDELMVTGTAMVGAAS</sequence>
<dbReference type="Gene3D" id="3.10.129.10">
    <property type="entry name" value="Hotdog Thioesterase"/>
    <property type="match status" value="1"/>
</dbReference>
<reference evidence="2" key="1">
    <citation type="submission" date="2020-05" db="EMBL/GenBank/DDBJ databases">
        <authorList>
            <person name="Chiriac C."/>
            <person name="Salcher M."/>
            <person name="Ghai R."/>
            <person name="Kavagutti S V."/>
        </authorList>
    </citation>
    <scope>NUCLEOTIDE SEQUENCE</scope>
</reference>
<organism evidence="2">
    <name type="scientific">freshwater metagenome</name>
    <dbReference type="NCBI Taxonomy" id="449393"/>
    <lineage>
        <taxon>unclassified sequences</taxon>
        <taxon>metagenomes</taxon>
        <taxon>ecological metagenomes</taxon>
    </lineage>
</organism>